<dbReference type="PANTHER" id="PTHR43092:SF4">
    <property type="entry name" value="AMINOTRANSFERASE CLASS V DOMAIN-CONTAINING PROTEIN"/>
    <property type="match status" value="1"/>
</dbReference>
<evidence type="ECO:0000256" key="1">
    <source>
        <dbReference type="ARBA" id="ARBA00022898"/>
    </source>
</evidence>
<evidence type="ECO:0000313" key="4">
    <source>
        <dbReference type="Proteomes" id="UP000663828"/>
    </source>
</evidence>
<gene>
    <name evidence="3" type="ORF">XAT740_LOCUS24038</name>
</gene>
<proteinExistence type="predicted"/>
<keyword evidence="1" id="KW-0663">Pyridoxal phosphate</keyword>
<sequence length="463" mass="53807">MLGTFPNNPMFDRTNQIYRRIPTVRFERHFYYSISPQPKTNTQNPLLKSPSMTHIEFGEQTHREHYLLDPNLVYVNHGSYGPCPRIVYEELQRLRLEQERNPDLWFRLSKYTYYVDSVRAAARRLDCDFEQIAIVDNATVGANAIIKSLPLIKPLPGGTILCTNLNYGSVLFTIDEVARQYNWKIRTVKIKLPIKTKEEFIKQFQDELNKGDVENIRLAVIDHITSSTGMLFPIDELTDLLHSYDIPVLVDGAHGPGQVAPDLSLRKLKCDYYIGTFHKWMYAARGCSFLFVRDITVANQLQPANTSWGYRPSTLELSLMTLFHLRFFHQGTRDDSAHLTLPKAIEFADQYAGGFDRIHQYNSTISQQAKELLEQRWNTQGNDLFPSDMHAPYLKMVKLPDLADYQKTNEDALRLIHDLIQKHKLISIILWANNELYVRIATQIYNRIEDYIFLADTIDKLRK</sequence>
<keyword evidence="4" id="KW-1185">Reference proteome</keyword>
<dbReference type="EMBL" id="CAJNOR010001841">
    <property type="protein sequence ID" value="CAF1208049.1"/>
    <property type="molecule type" value="Genomic_DNA"/>
</dbReference>
<dbReference type="Gene3D" id="3.40.640.10">
    <property type="entry name" value="Type I PLP-dependent aspartate aminotransferase-like (Major domain)"/>
    <property type="match status" value="1"/>
</dbReference>
<comment type="caution">
    <text evidence="3">The sequence shown here is derived from an EMBL/GenBank/DDBJ whole genome shotgun (WGS) entry which is preliminary data.</text>
</comment>
<protein>
    <recommendedName>
        <fullName evidence="2">Aminotransferase class V domain-containing protein</fullName>
    </recommendedName>
</protein>
<accession>A0A814WSK9</accession>
<feature type="domain" description="Aminotransferase class V" evidence="2">
    <location>
        <begin position="128"/>
        <end position="378"/>
    </location>
</feature>
<dbReference type="AlphaFoldDB" id="A0A814WSK9"/>
<evidence type="ECO:0000313" key="3">
    <source>
        <dbReference type="EMBL" id="CAF1208049.1"/>
    </source>
</evidence>
<dbReference type="InterPro" id="IPR015422">
    <property type="entry name" value="PyrdxlP-dep_Trfase_small"/>
</dbReference>
<dbReference type="InterPro" id="IPR000192">
    <property type="entry name" value="Aminotrans_V_dom"/>
</dbReference>
<name>A0A814WSK9_ADIRI</name>
<dbReference type="InterPro" id="IPR015424">
    <property type="entry name" value="PyrdxlP-dep_Trfase"/>
</dbReference>
<reference evidence="3" key="1">
    <citation type="submission" date="2021-02" db="EMBL/GenBank/DDBJ databases">
        <authorList>
            <person name="Nowell W R."/>
        </authorList>
    </citation>
    <scope>NUCLEOTIDE SEQUENCE</scope>
</reference>
<dbReference type="PANTHER" id="PTHR43092">
    <property type="entry name" value="L-CYSTEINE DESULFHYDRASE"/>
    <property type="match status" value="1"/>
</dbReference>
<dbReference type="Proteomes" id="UP000663828">
    <property type="component" value="Unassembled WGS sequence"/>
</dbReference>
<organism evidence="3 4">
    <name type="scientific">Adineta ricciae</name>
    <name type="common">Rotifer</name>
    <dbReference type="NCBI Taxonomy" id="249248"/>
    <lineage>
        <taxon>Eukaryota</taxon>
        <taxon>Metazoa</taxon>
        <taxon>Spiralia</taxon>
        <taxon>Gnathifera</taxon>
        <taxon>Rotifera</taxon>
        <taxon>Eurotatoria</taxon>
        <taxon>Bdelloidea</taxon>
        <taxon>Adinetida</taxon>
        <taxon>Adinetidae</taxon>
        <taxon>Adineta</taxon>
    </lineage>
</organism>
<dbReference type="SUPFAM" id="SSF53383">
    <property type="entry name" value="PLP-dependent transferases"/>
    <property type="match status" value="1"/>
</dbReference>
<dbReference type="Pfam" id="PF00266">
    <property type="entry name" value="Aminotran_5"/>
    <property type="match status" value="1"/>
</dbReference>
<evidence type="ECO:0000259" key="2">
    <source>
        <dbReference type="Pfam" id="PF00266"/>
    </source>
</evidence>
<dbReference type="InterPro" id="IPR015421">
    <property type="entry name" value="PyrdxlP-dep_Trfase_major"/>
</dbReference>
<dbReference type="Gene3D" id="3.90.1150.10">
    <property type="entry name" value="Aspartate Aminotransferase, domain 1"/>
    <property type="match status" value="1"/>
</dbReference>